<dbReference type="EMBL" id="JAHRIO010030751">
    <property type="protein sequence ID" value="MEQ2168230.1"/>
    <property type="molecule type" value="Genomic_DNA"/>
</dbReference>
<name>A0ABV0NA04_9TELE</name>
<protein>
    <recommendedName>
        <fullName evidence="4">SLED domain-containing protein</fullName>
    </recommendedName>
</protein>
<organism evidence="5 6">
    <name type="scientific">Goodea atripinnis</name>
    <dbReference type="NCBI Taxonomy" id="208336"/>
    <lineage>
        <taxon>Eukaryota</taxon>
        <taxon>Metazoa</taxon>
        <taxon>Chordata</taxon>
        <taxon>Craniata</taxon>
        <taxon>Vertebrata</taxon>
        <taxon>Euteleostomi</taxon>
        <taxon>Actinopterygii</taxon>
        <taxon>Neopterygii</taxon>
        <taxon>Teleostei</taxon>
        <taxon>Neoteleostei</taxon>
        <taxon>Acanthomorphata</taxon>
        <taxon>Ovalentaria</taxon>
        <taxon>Atherinomorphae</taxon>
        <taxon>Cyprinodontiformes</taxon>
        <taxon>Goodeidae</taxon>
        <taxon>Goodea</taxon>
    </lineage>
</organism>
<keyword evidence="3" id="KW-0539">Nucleus</keyword>
<keyword evidence="6" id="KW-1185">Reference proteome</keyword>
<dbReference type="Gene3D" id="3.90.1150.190">
    <property type="entry name" value="SLED domain"/>
    <property type="match status" value="1"/>
</dbReference>
<dbReference type="PANTHER" id="PTHR12247">
    <property type="entry name" value="POLYCOMB GROUP PROTEIN"/>
    <property type="match status" value="1"/>
</dbReference>
<dbReference type="PANTHER" id="PTHR12247:SF84">
    <property type="entry name" value="SEX COMB ON MIDLEG-LIKE PROTEIN 2"/>
    <property type="match status" value="1"/>
</dbReference>
<evidence type="ECO:0000256" key="1">
    <source>
        <dbReference type="ARBA" id="ARBA00004123"/>
    </source>
</evidence>
<evidence type="ECO:0000259" key="4">
    <source>
        <dbReference type="Pfam" id="PF12140"/>
    </source>
</evidence>
<gene>
    <name evidence="5" type="ORF">GOODEAATRI_012125</name>
</gene>
<comment type="subcellular location">
    <subcellularLocation>
        <location evidence="1">Nucleus</location>
    </subcellularLocation>
</comment>
<comment type="caution">
    <text evidence="5">The sequence shown here is derived from an EMBL/GenBank/DDBJ whole genome shotgun (WGS) entry which is preliminary data.</text>
</comment>
<evidence type="ECO:0000313" key="6">
    <source>
        <dbReference type="Proteomes" id="UP001476798"/>
    </source>
</evidence>
<dbReference type="InterPro" id="IPR050548">
    <property type="entry name" value="PcG_chromatin_remod_factors"/>
</dbReference>
<dbReference type="Pfam" id="PF12140">
    <property type="entry name" value="SLED"/>
    <property type="match status" value="1"/>
</dbReference>
<proteinExistence type="predicted"/>
<evidence type="ECO:0000256" key="3">
    <source>
        <dbReference type="ARBA" id="ARBA00023242"/>
    </source>
</evidence>
<evidence type="ECO:0000313" key="5">
    <source>
        <dbReference type="EMBL" id="MEQ2168230.1"/>
    </source>
</evidence>
<accession>A0ABV0NA04</accession>
<reference evidence="5 6" key="1">
    <citation type="submission" date="2021-06" db="EMBL/GenBank/DDBJ databases">
        <authorList>
            <person name="Palmer J.M."/>
        </authorList>
    </citation>
    <scope>NUCLEOTIDE SEQUENCE [LARGE SCALE GENOMIC DNA]</scope>
    <source>
        <strain evidence="5 6">GA_2019</strain>
        <tissue evidence="5">Muscle</tissue>
    </source>
</reference>
<feature type="domain" description="SLED" evidence="4">
    <location>
        <begin position="62"/>
        <end position="168"/>
    </location>
</feature>
<dbReference type="InterPro" id="IPR038348">
    <property type="entry name" value="SLED_sf"/>
</dbReference>
<evidence type="ECO:0000256" key="2">
    <source>
        <dbReference type="ARBA" id="ARBA00022491"/>
    </source>
</evidence>
<dbReference type="Proteomes" id="UP001476798">
    <property type="component" value="Unassembled WGS sequence"/>
</dbReference>
<sequence length="193" mass="21572">MLPFLVHFSPRFLPHLQHVAPLSTPPPRPPCRPHTDCQIPCHPSLSARVSEVAVPNPRPLLLCVYVNKHGDYGPHLDRKLVQQLPDHFGPAPVNTVLQQAVQACVDCTYQPSVLLSFLQSQSHSGGEVIREHGIRYVKLPSASSASSVLRFLENMCQHLESDSLFSSQPFNPYSNNTRFYNRTKSGGEICFNH</sequence>
<dbReference type="InterPro" id="IPR021987">
    <property type="entry name" value="SLED"/>
</dbReference>
<keyword evidence="2" id="KW-0678">Repressor</keyword>